<keyword evidence="3 6" id="KW-0812">Transmembrane</keyword>
<evidence type="ECO:0000256" key="1">
    <source>
        <dbReference type="ARBA" id="ARBA00004651"/>
    </source>
</evidence>
<evidence type="ECO:0000256" key="5">
    <source>
        <dbReference type="ARBA" id="ARBA00023136"/>
    </source>
</evidence>
<comment type="subcellular location">
    <subcellularLocation>
        <location evidence="1">Cell membrane</location>
        <topology evidence="1">Multi-pass membrane protein</topology>
    </subcellularLocation>
</comment>
<feature type="transmembrane region" description="Helical" evidence="6">
    <location>
        <begin position="523"/>
        <end position="545"/>
    </location>
</feature>
<feature type="transmembrane region" description="Helical" evidence="6">
    <location>
        <begin position="952"/>
        <end position="972"/>
    </location>
</feature>
<evidence type="ECO:0000256" key="3">
    <source>
        <dbReference type="ARBA" id="ARBA00022692"/>
    </source>
</evidence>
<feature type="transmembrane region" description="Helical" evidence="6">
    <location>
        <begin position="439"/>
        <end position="462"/>
    </location>
</feature>
<dbReference type="RefSeq" id="WP_236403877.1">
    <property type="nucleotide sequence ID" value="NZ_JAKJHZ010000010.1"/>
</dbReference>
<feature type="domain" description="ABC3 transporter permease C-terminal" evidence="7">
    <location>
        <begin position="316"/>
        <end position="419"/>
    </location>
</feature>
<dbReference type="InterPro" id="IPR003838">
    <property type="entry name" value="ABC3_permease_C"/>
</dbReference>
<feature type="transmembrane region" description="Helical" evidence="6">
    <location>
        <begin position="992"/>
        <end position="1019"/>
    </location>
</feature>
<accession>A0ABS9HDK5</accession>
<feature type="transmembrane region" description="Helical" evidence="6">
    <location>
        <begin position="893"/>
        <end position="919"/>
    </location>
</feature>
<name>A0ABS9HDK5_9ACTN</name>
<keyword evidence="4 6" id="KW-1133">Transmembrane helix</keyword>
<reference evidence="8 9" key="1">
    <citation type="submission" date="2022-01" db="EMBL/GenBank/DDBJ databases">
        <title>Nocardioides sp. nov., an actinomycete isolated from mining soil.</title>
        <authorList>
            <person name="Liu L."/>
        </authorList>
    </citation>
    <scope>NUCLEOTIDE SEQUENCE [LARGE SCALE GENOMIC DNA]</scope>
    <source>
        <strain evidence="8 9">KLBMP 9356</strain>
    </source>
</reference>
<dbReference type="EMBL" id="JAKJHZ010000010">
    <property type="protein sequence ID" value="MCF6379267.1"/>
    <property type="molecule type" value="Genomic_DNA"/>
</dbReference>
<gene>
    <name evidence="8" type="ORF">L2K70_16775</name>
</gene>
<keyword evidence="9" id="KW-1185">Reference proteome</keyword>
<protein>
    <submittedName>
        <fullName evidence="8">ABC transporter permease</fullName>
    </submittedName>
</protein>
<proteinExistence type="predicted"/>
<feature type="transmembrane region" description="Helical" evidence="6">
    <location>
        <begin position="397"/>
        <end position="418"/>
    </location>
</feature>
<evidence type="ECO:0000313" key="9">
    <source>
        <dbReference type="Proteomes" id="UP001201161"/>
    </source>
</evidence>
<organism evidence="8 9">
    <name type="scientific">Nocardioides potassii</name>
    <dbReference type="NCBI Taxonomy" id="2911371"/>
    <lineage>
        <taxon>Bacteria</taxon>
        <taxon>Bacillati</taxon>
        <taxon>Actinomycetota</taxon>
        <taxon>Actinomycetes</taxon>
        <taxon>Propionibacteriales</taxon>
        <taxon>Nocardioidaceae</taxon>
        <taxon>Nocardioides</taxon>
    </lineage>
</organism>
<dbReference type="Proteomes" id="UP001201161">
    <property type="component" value="Unassembled WGS sequence"/>
</dbReference>
<feature type="transmembrane region" description="Helical" evidence="6">
    <location>
        <begin position="468"/>
        <end position="489"/>
    </location>
</feature>
<evidence type="ECO:0000256" key="2">
    <source>
        <dbReference type="ARBA" id="ARBA00022475"/>
    </source>
</evidence>
<evidence type="ECO:0000256" key="4">
    <source>
        <dbReference type="ARBA" id="ARBA00022989"/>
    </source>
</evidence>
<sequence>MRGWRSRSGHGWSPTRHAWRAAWGHRRPQALALVAISTLITACTAFAPAYDRAMQQALVDTLLAHATPADAAVVLVSESGQYPGGSVDSRDPRELDALFPEEVAAHTGPAVLGRTAIVTPEAGDNPPSGVLMWRNGQCDHVRILDGTCPDEAGEILVSRDDVDNFDLRVGAVRQVGTAVDDSTVRLEVVGTYVPDDDGTGEGDGWWLGERTTGVSAVVRGLDPSASHDAWLTVEQTFVDAPLLTGESSQAGAAVAAASADVDEVLELAEGIRALTAGLYQRREDVQLRSGIVDLTDTLRDQVAQAHRTVPLLLAPLAVLSVFVLWLVLSAATSERRGEVAVARLRGRGPAGAAALLLLELLPALLVGVVPGALVALAGGVVAKALLPGAWPLEVAPGFATALLLAVAAIVVTTVAAAARTAREPLHDVVRSGPVATSRWALGAVEAFVVACVGTGVLAFVTGSLQGPLALAGPALLALLTGLLVAHLVAPLGRALGRRLLTSGRLVAGSSLLDTGRRGEGRTVIVVVTVACALAVFAMDALAIGARNRTVAAEHEAGGPVVLQVTGGDVDGVRAALHDADPTGTSAAPVLVARDTLAVEPGAFRRVAFFPRGGPSDQQWRALAPPDREPDEIRGTRVALEVGTAEGFTAADIFGSEVEVNLGLVVTAPTGIRRTIPLGNLPPAGSSRTARGTAEACAGGCTLVAVRISTAQGATVAGDLELSRLRVDGRPADWGTSSDDWNAFEDQDTLIQPAGSGADGVLRVGLGLSGFYPVEMTSAWVPSLVPALISSGQNDPIDKPLAVTGPNGDDRLAVDAGQLRLVPAMPKDTKLVGLESLVRGAAITPDSHLEVWLDDDPALEDGVRGALLDQGIAITEVRRYADVRQAYQDTVSAWSLSLGAAVAPAVGLLALLVLLVLALIGWRGRARDLAILRLNGVDRRTTRRLAVWTRLPPVLIAVVGGVVAGLAGAEVAMPDVTLLPAPPEVPLIDLATSWPAVVAVTAGCLVVLPVTAALAGLVVVRQAHVERVREGA</sequence>
<dbReference type="Pfam" id="PF02687">
    <property type="entry name" value="FtsX"/>
    <property type="match status" value="2"/>
</dbReference>
<evidence type="ECO:0000259" key="7">
    <source>
        <dbReference type="Pfam" id="PF02687"/>
    </source>
</evidence>
<feature type="transmembrane region" description="Helical" evidence="6">
    <location>
        <begin position="352"/>
        <end position="377"/>
    </location>
</feature>
<feature type="transmembrane region" description="Helical" evidence="6">
    <location>
        <begin position="311"/>
        <end position="331"/>
    </location>
</feature>
<evidence type="ECO:0000313" key="8">
    <source>
        <dbReference type="EMBL" id="MCF6379267.1"/>
    </source>
</evidence>
<comment type="caution">
    <text evidence="8">The sequence shown here is derived from an EMBL/GenBank/DDBJ whole genome shotgun (WGS) entry which is preliminary data.</text>
</comment>
<evidence type="ECO:0000256" key="6">
    <source>
        <dbReference type="SAM" id="Phobius"/>
    </source>
</evidence>
<feature type="domain" description="ABC3 transporter permease C-terminal" evidence="7">
    <location>
        <begin position="906"/>
        <end position="1014"/>
    </location>
</feature>
<keyword evidence="5 6" id="KW-0472">Membrane</keyword>
<keyword evidence="2" id="KW-1003">Cell membrane</keyword>